<evidence type="ECO:0000256" key="5">
    <source>
        <dbReference type="SAM" id="Phobius"/>
    </source>
</evidence>
<dbReference type="FunCoup" id="A0A1Y2FDP6">
    <property type="interactions" value="6"/>
</dbReference>
<dbReference type="InterPro" id="IPR011701">
    <property type="entry name" value="MFS"/>
</dbReference>
<feature type="transmembrane region" description="Helical" evidence="5">
    <location>
        <begin position="298"/>
        <end position="323"/>
    </location>
</feature>
<dbReference type="GO" id="GO:0005886">
    <property type="term" value="C:plasma membrane"/>
    <property type="evidence" value="ECO:0007669"/>
    <property type="project" value="TreeGrafter"/>
</dbReference>
<protein>
    <submittedName>
        <fullName evidence="7">Major facilitator superfamily domain-containing protein</fullName>
    </submittedName>
</protein>
<dbReference type="Gene3D" id="1.20.1250.20">
    <property type="entry name" value="MFS general substrate transporter like domains"/>
    <property type="match status" value="1"/>
</dbReference>
<dbReference type="AlphaFoldDB" id="A0A1Y2FDP6"/>
<feature type="transmembrane region" description="Helical" evidence="5">
    <location>
        <begin position="130"/>
        <end position="148"/>
    </location>
</feature>
<gene>
    <name evidence="7" type="ORF">BCR35DRAFT_303864</name>
</gene>
<dbReference type="SUPFAM" id="SSF103473">
    <property type="entry name" value="MFS general substrate transporter"/>
    <property type="match status" value="1"/>
</dbReference>
<dbReference type="CDD" id="cd17323">
    <property type="entry name" value="MFS_Tpo1_MDR_like"/>
    <property type="match status" value="1"/>
</dbReference>
<feature type="transmembrane region" description="Helical" evidence="5">
    <location>
        <begin position="188"/>
        <end position="211"/>
    </location>
</feature>
<feature type="transmembrane region" description="Helical" evidence="5">
    <location>
        <begin position="106"/>
        <end position="123"/>
    </location>
</feature>
<feature type="domain" description="Major facilitator superfamily (MFS) profile" evidence="6">
    <location>
        <begin position="65"/>
        <end position="535"/>
    </location>
</feature>
<keyword evidence="8" id="KW-1185">Reference proteome</keyword>
<keyword evidence="2 5" id="KW-0812">Transmembrane</keyword>
<feature type="transmembrane region" description="Helical" evidence="5">
    <location>
        <begin position="413"/>
        <end position="434"/>
    </location>
</feature>
<dbReference type="InterPro" id="IPR036259">
    <property type="entry name" value="MFS_trans_sf"/>
</dbReference>
<evidence type="ECO:0000313" key="7">
    <source>
        <dbReference type="EMBL" id="ORY81737.1"/>
    </source>
</evidence>
<organism evidence="7 8">
    <name type="scientific">Leucosporidium creatinivorum</name>
    <dbReference type="NCBI Taxonomy" id="106004"/>
    <lineage>
        <taxon>Eukaryota</taxon>
        <taxon>Fungi</taxon>
        <taxon>Dikarya</taxon>
        <taxon>Basidiomycota</taxon>
        <taxon>Pucciniomycotina</taxon>
        <taxon>Microbotryomycetes</taxon>
        <taxon>Leucosporidiales</taxon>
        <taxon>Leucosporidium</taxon>
    </lineage>
</organism>
<feature type="transmembrane region" description="Helical" evidence="5">
    <location>
        <begin position="477"/>
        <end position="497"/>
    </location>
</feature>
<sequence length="535" mass="58238">MQSIIQRRAFAKEAAEYALRSPPSSASLATLNDQAAPPADRYLVSFAADDRHNPQLWSKTRKWMQVALIANIALLVGVAAAINSGAAEFAKELLGVSSEVISLDTALFLIGFGVSSPFLAPLSELGGRNPVYLITIILFSHFEVGAALSPNIGGRLALRFLAGLAGSTPLGNAGASIADMFDSSQRTYALPAFATIGLMAPAIGPIMGGFIGQSYLGYRWCDWITAIWGFATAIVSFLFMPETLADELLKMKAKELRRATGDDRYRTALERTRAAVPFKVAFVDAAQRPFKMLAMEPIVVAFSLYMTLVYVVLFGNLVAYPYIFATYELNAGLLGLTFIPISLGIAIVGATIPFIYKSYLKATARAVEQHGEGAVPPPEERLKVAMIGTWLMPISLFWLAWTCDRELTIWPALVSQIFFGMSILCCFISSYQYIIDSYLSTAASALSDLTLVRYIMSGVAVIYTGPMFEAMGPHHGVTVLACISFAFCFVPFGFYVWGPRIRSWSRYTPKVAVDGNAVEQKKEVDAAPKEEIQSA</sequence>
<dbReference type="PROSITE" id="PS50850">
    <property type="entry name" value="MFS"/>
    <property type="match status" value="1"/>
</dbReference>
<dbReference type="InterPro" id="IPR020846">
    <property type="entry name" value="MFS_dom"/>
</dbReference>
<evidence type="ECO:0000256" key="4">
    <source>
        <dbReference type="ARBA" id="ARBA00023136"/>
    </source>
</evidence>
<feature type="transmembrane region" description="Helical" evidence="5">
    <location>
        <begin position="329"/>
        <end position="356"/>
    </location>
</feature>
<evidence type="ECO:0000313" key="8">
    <source>
        <dbReference type="Proteomes" id="UP000193467"/>
    </source>
</evidence>
<dbReference type="OrthoDB" id="6770063at2759"/>
<comment type="caution">
    <text evidence="7">The sequence shown here is derived from an EMBL/GenBank/DDBJ whole genome shotgun (WGS) entry which is preliminary data.</text>
</comment>
<accession>A0A1Y2FDP6</accession>
<dbReference type="STRING" id="106004.A0A1Y2FDP6"/>
<dbReference type="Pfam" id="PF07690">
    <property type="entry name" value="MFS_1"/>
    <property type="match status" value="1"/>
</dbReference>
<name>A0A1Y2FDP6_9BASI</name>
<evidence type="ECO:0000256" key="1">
    <source>
        <dbReference type="ARBA" id="ARBA00004141"/>
    </source>
</evidence>
<dbReference type="InParanoid" id="A0A1Y2FDP6"/>
<evidence type="ECO:0000256" key="2">
    <source>
        <dbReference type="ARBA" id="ARBA00022692"/>
    </source>
</evidence>
<dbReference type="Proteomes" id="UP000193467">
    <property type="component" value="Unassembled WGS sequence"/>
</dbReference>
<feature type="transmembrane region" description="Helical" evidence="5">
    <location>
        <begin position="223"/>
        <end position="244"/>
    </location>
</feature>
<proteinExistence type="predicted"/>
<keyword evidence="4 5" id="KW-0472">Membrane</keyword>
<dbReference type="PANTHER" id="PTHR23502:SF48">
    <property type="entry name" value="MULTIDRUG TRANSPORTER, PUTATIVE (AFU_ORTHOLOGUE AFUA_5G02700)-RELATED"/>
    <property type="match status" value="1"/>
</dbReference>
<feature type="transmembrane region" description="Helical" evidence="5">
    <location>
        <begin position="384"/>
        <end position="401"/>
    </location>
</feature>
<keyword evidence="3 5" id="KW-1133">Transmembrane helix</keyword>
<feature type="transmembrane region" description="Helical" evidence="5">
    <location>
        <begin position="66"/>
        <end position="86"/>
    </location>
</feature>
<dbReference type="GO" id="GO:0022857">
    <property type="term" value="F:transmembrane transporter activity"/>
    <property type="evidence" value="ECO:0007669"/>
    <property type="project" value="InterPro"/>
</dbReference>
<comment type="subcellular location">
    <subcellularLocation>
        <location evidence="1">Membrane</location>
        <topology evidence="1">Multi-pass membrane protein</topology>
    </subcellularLocation>
</comment>
<evidence type="ECO:0000259" key="6">
    <source>
        <dbReference type="PROSITE" id="PS50850"/>
    </source>
</evidence>
<evidence type="ECO:0000256" key="3">
    <source>
        <dbReference type="ARBA" id="ARBA00022989"/>
    </source>
</evidence>
<dbReference type="PANTHER" id="PTHR23502">
    <property type="entry name" value="MAJOR FACILITATOR SUPERFAMILY"/>
    <property type="match status" value="1"/>
</dbReference>
<dbReference type="EMBL" id="MCGR01000022">
    <property type="protein sequence ID" value="ORY81737.1"/>
    <property type="molecule type" value="Genomic_DNA"/>
</dbReference>
<reference evidence="7 8" key="1">
    <citation type="submission" date="2016-07" db="EMBL/GenBank/DDBJ databases">
        <title>Pervasive Adenine N6-methylation of Active Genes in Fungi.</title>
        <authorList>
            <consortium name="DOE Joint Genome Institute"/>
            <person name="Mondo S.J."/>
            <person name="Dannebaum R.O."/>
            <person name="Kuo R.C."/>
            <person name="Labutti K."/>
            <person name="Haridas S."/>
            <person name="Kuo A."/>
            <person name="Salamov A."/>
            <person name="Ahrendt S.R."/>
            <person name="Lipzen A."/>
            <person name="Sullivan W."/>
            <person name="Andreopoulos W.B."/>
            <person name="Clum A."/>
            <person name="Lindquist E."/>
            <person name="Daum C."/>
            <person name="Ramamoorthy G.K."/>
            <person name="Gryganskyi A."/>
            <person name="Culley D."/>
            <person name="Magnuson J.K."/>
            <person name="James T.Y."/>
            <person name="O'Malley M.A."/>
            <person name="Stajich J.E."/>
            <person name="Spatafora J.W."/>
            <person name="Visel A."/>
            <person name="Grigoriev I.V."/>
        </authorList>
    </citation>
    <scope>NUCLEOTIDE SEQUENCE [LARGE SCALE GENOMIC DNA]</scope>
    <source>
        <strain evidence="7 8">62-1032</strain>
    </source>
</reference>